<dbReference type="Pfam" id="PF20500">
    <property type="entry name" value="DNA-PKcs_N"/>
    <property type="match status" value="1"/>
</dbReference>
<keyword evidence="5" id="KW-0067">ATP-binding</keyword>
<dbReference type="SUPFAM" id="SSF56112">
    <property type="entry name" value="Protein kinase-like (PK-like)"/>
    <property type="match status" value="1"/>
</dbReference>
<dbReference type="Proteomes" id="UP001168990">
    <property type="component" value="Unassembled WGS sequence"/>
</dbReference>
<dbReference type="SMART" id="SM01343">
    <property type="entry name" value="FATC"/>
    <property type="match status" value="1"/>
</dbReference>
<accession>A0AA39F6S8</accession>
<comment type="caution">
    <text evidence="9">The sequence shown here is derived from an EMBL/GenBank/DDBJ whole genome shotgun (WGS) entry which is preliminary data.</text>
</comment>
<dbReference type="InterPro" id="IPR012582">
    <property type="entry name" value="DNAPKcs_CC3"/>
</dbReference>
<dbReference type="PROSITE" id="PS51190">
    <property type="entry name" value="FATC"/>
    <property type="match status" value="1"/>
</dbReference>
<organism evidence="9 10">
    <name type="scientific">Microctonus aethiopoides</name>
    <dbReference type="NCBI Taxonomy" id="144406"/>
    <lineage>
        <taxon>Eukaryota</taxon>
        <taxon>Metazoa</taxon>
        <taxon>Ecdysozoa</taxon>
        <taxon>Arthropoda</taxon>
        <taxon>Hexapoda</taxon>
        <taxon>Insecta</taxon>
        <taxon>Pterygota</taxon>
        <taxon>Neoptera</taxon>
        <taxon>Endopterygota</taxon>
        <taxon>Hymenoptera</taxon>
        <taxon>Apocrita</taxon>
        <taxon>Ichneumonoidea</taxon>
        <taxon>Braconidae</taxon>
        <taxon>Euphorinae</taxon>
        <taxon>Microctonus</taxon>
    </lineage>
</organism>
<dbReference type="InterPro" id="IPR045581">
    <property type="entry name" value="DNAPKcs_CC5"/>
</dbReference>
<evidence type="ECO:0000256" key="2">
    <source>
        <dbReference type="ARBA" id="ARBA00022679"/>
    </source>
</evidence>
<dbReference type="PANTHER" id="PTHR11139:SF68">
    <property type="entry name" value="DNA-DEPENDENT PROTEIN KINASE CATALYTIC SUBUNIT"/>
    <property type="match status" value="1"/>
</dbReference>
<evidence type="ECO:0000256" key="4">
    <source>
        <dbReference type="ARBA" id="ARBA00022777"/>
    </source>
</evidence>
<dbReference type="InterPro" id="IPR000403">
    <property type="entry name" value="PI3/4_kinase_cat_dom"/>
</dbReference>
<keyword evidence="6" id="KW-0227">DNA damage</keyword>
<dbReference type="InterPro" id="IPR036940">
    <property type="entry name" value="PI3/4_kinase_cat_sf"/>
</dbReference>
<evidence type="ECO:0000313" key="9">
    <source>
        <dbReference type="EMBL" id="KAK0164010.1"/>
    </source>
</evidence>
<gene>
    <name evidence="9" type="ORF">PV328_002682</name>
</gene>
<dbReference type="SMART" id="SM01344">
    <property type="entry name" value="NUC194"/>
    <property type="match status" value="1"/>
</dbReference>
<dbReference type="InterPro" id="IPR046804">
    <property type="entry name" value="DNA-PKcs_N"/>
</dbReference>
<keyword evidence="2" id="KW-0808">Transferase</keyword>
<dbReference type="EC" id="2.7.11.1" evidence="1"/>
<keyword evidence="4" id="KW-0418">Kinase</keyword>
<evidence type="ECO:0000256" key="6">
    <source>
        <dbReference type="ARBA" id="ARBA00023204"/>
    </source>
</evidence>
<evidence type="ECO:0000256" key="3">
    <source>
        <dbReference type="ARBA" id="ARBA00022741"/>
    </source>
</evidence>
<feature type="domain" description="FATC" evidence="8">
    <location>
        <begin position="3811"/>
        <end position="3843"/>
    </location>
</feature>
<evidence type="ECO:0000259" key="8">
    <source>
        <dbReference type="PROSITE" id="PS51190"/>
    </source>
</evidence>
<name>A0AA39F6S8_9HYME</name>
<dbReference type="InterPro" id="IPR018936">
    <property type="entry name" value="PI3/4_kinase_CS"/>
</dbReference>
<dbReference type="InterPro" id="IPR011009">
    <property type="entry name" value="Kinase-like_dom_sf"/>
</dbReference>
<dbReference type="GO" id="GO:0005634">
    <property type="term" value="C:nucleus"/>
    <property type="evidence" value="ECO:0007669"/>
    <property type="project" value="InterPro"/>
</dbReference>
<evidence type="ECO:0000313" key="10">
    <source>
        <dbReference type="Proteomes" id="UP001168990"/>
    </source>
</evidence>
<evidence type="ECO:0000256" key="1">
    <source>
        <dbReference type="ARBA" id="ARBA00012513"/>
    </source>
</evidence>
<dbReference type="Pfam" id="PF08163">
    <property type="entry name" value="DNAPKcs_CC3"/>
    <property type="match status" value="1"/>
</dbReference>
<dbReference type="InterPro" id="IPR046803">
    <property type="entry name" value="DNAPKcs_CC1-2"/>
</dbReference>
<dbReference type="Gene3D" id="3.30.1010.10">
    <property type="entry name" value="Phosphatidylinositol 3-kinase Catalytic Subunit, Chain A, domain 4"/>
    <property type="match status" value="1"/>
</dbReference>
<dbReference type="SMART" id="SM00146">
    <property type="entry name" value="PI3Kc"/>
    <property type="match status" value="1"/>
</dbReference>
<dbReference type="InterPro" id="IPR003152">
    <property type="entry name" value="FATC_dom"/>
</dbReference>
<dbReference type="PROSITE" id="PS50290">
    <property type="entry name" value="PI3_4_KINASE_3"/>
    <property type="match status" value="1"/>
</dbReference>
<dbReference type="Gene3D" id="1.10.1070.11">
    <property type="entry name" value="Phosphatidylinositol 3-/4-kinase, catalytic domain"/>
    <property type="match status" value="1"/>
</dbReference>
<evidence type="ECO:0000256" key="5">
    <source>
        <dbReference type="ARBA" id="ARBA00022840"/>
    </source>
</evidence>
<dbReference type="Pfam" id="PF00454">
    <property type="entry name" value="PI3_PI4_kinase"/>
    <property type="match status" value="1"/>
</dbReference>
<evidence type="ECO:0000259" key="7">
    <source>
        <dbReference type="PROSITE" id="PS50290"/>
    </source>
</evidence>
<dbReference type="Pfam" id="PF19704">
    <property type="entry name" value="DNAPKcs_CC5"/>
    <property type="match status" value="2"/>
</dbReference>
<dbReference type="Pfam" id="PF20502">
    <property type="entry name" value="DNAPKcs_CC1-2"/>
    <property type="match status" value="1"/>
</dbReference>
<protein>
    <recommendedName>
        <fullName evidence="1">non-specific serine/threonine protein kinase</fullName>
        <ecNumber evidence="1">2.7.11.1</ecNumber>
    </recommendedName>
</protein>
<sequence length="3843" mass="444505">MDLIDEFMKIFIRCWEKKLGQDLYRLFDEGPKYVRNIPNETRALALQKILAEENGLLTFLRIETDERNISKTFVTAFLEGLHFIQFLVTEFVDVYKPHAVSTMSCCVSILTRKSNFYLKQASSGICISLLNNFPSCDFQFQHTIADWMTKMKFYDNSDISLLLRVLSVVALRQPYALESPDDIKRLLINHFNRMYETRKCLHKEKMNGLRFMITSMDDMFRNFPLESDHVSVPKLYQRIKHVCEIAETKEDSNQLLTSILQFMNHQMEVFKTFIRKDHEFWHEYFRRQTNNEAISALAIESLKIYYEVIGKLLYEDDSVQNQAILQNLNSLFVKNITDKCLSPKDLRLSINGYSRISEFVKKSYSDAAIEEMFSAIARRTISLYFSEEEASEQFEDIADYQEALSRILLHITNVSSEQIKQVAKLCVIMIKRFPQLSPASQQYTIESLKRTVCNIESLKIHLSRELISSIIFEGIVWSCSHSLSIDAELQHELENLPKRPICYKDYVPLWRGLLDQKNYQRLIVPMQITNQIVETCIELIEKLNLTIKNKENSVHSDLTLSQVAENETDFRIFLNMVDLYDEILDDMDSSCLIDKLPQLLHQIIRTSYKHPLVSGFYRLVDRVLNVTDYFQNESCVDSELCKMVLQYLQNVLDSVYHFPHELQVSCVQLILHVPMIFAFRLIDETVPIFKIALTVGLNDYELANNALHSLEQYVLVGNDKFKNFIKQLMPSLELYLRSKESSQLSIGSFQGKLKSVPNAEEGLEKLQKRILLFFGSVNHSAILEFLHEQSLNTGSSWDKKDLLKYSLNFPDISLDVHLDTMLPRIIELSLNSSDRKTKLAASEVLHSIVAIVLGKTVQFLSADADRFAGLYKILCPALLRLGCDSDEVVRRLYSPLMLQITHWLSSKLMLHSPTVGFLVDSLFDGLSNETNFALRDFSGICLAEFARWTIKQSSDHDLLRAPININTIVESIMNFALHPSYCRRVAAAVAFNYLHRILSENDEVVNVFWFEFFYGFVKSMNGCNDISIWTSICHIKNIFINKLRIFNKPDSHRKIPIEFAGGTFKDAIYWLLSQCGVLDENARRKSIELFESLTPHVHDHNSAKSVISGYLEIHGISGVNKIILKGLDDTTLTFSSEYLNVFLRTLDCYTWLIRGQLIDNNLLFSDLNNKSWDVILNCINNFASKSLTIDFDKMNLLNFKNEFKKNSLQCKTIVSLFDFLLEMLMAELPEKSQLFSKLFNENMLAFISRCILEPRRVGFDSKNIAIMETLPNKIEKLVNAISTHTSIVIVDDMIHRFNDDIQNISPFLFEVKQNNAIEQMINLSATKGLLILQKCTIFSKLSVSVLLSLNVVDKITSIFNALKLEENLEIWSVELESERKLFLEHLLEIHLNHQATVAKVLIEIFLTDKTLLRVPASKGGRRIQHGEYFFNTFRDVIIRCLLNHMMETFEELTKWLQYNPDIVFFVLEELATYLQQRKNKFQDVAKIYANELIKRFCDFERVINNIESRKKSFMNIYQIVVRFQDDPLDISIQRGPLYFWILNELSRSTDLSKSTSLLNNFLICLVSENDDNNFEMKLILQGLKKYRGDVNSGEQNSLVSAKAKECYQTLLTLLPITKSNAVFDAVIDFSIGAAKFLCNDTTKGYLKKYFDNISASNALKSLTNAYRLFMDTVSSNERFDILIYFLLPSITCCNALLLEEFFDKNVTEIFKTIWQKLPSNSMDCQKLLVSQIGCYNFIELMFARLELSRINEKYGGLSTEILQNSTTGLVPQRIFRCTFEVRKLKSDVPENKDIMRKLHCSAFNCCITIASVMKEENYYLALFAENSSRNQMIWQNIVDCDKKYQLTQTFKEYPKKRRILLNIKQSIKNHPKINSSIYTCIKSYNLASSTLADNIYAYDFSEARLLPEPLYSTATVTLEVDDLNNHECMASICGILKIMIDTDPEVASQSDQQIPKGLRCFATSMSCTHTNARLFMLKIILNNQLIFKPFAEAFLLPIITIVSLMLKDGILNYILTDTLLVLIDWAEVAVPKNCKVQAQEMFSRIVDKVDTVESAKYIVRYNFSILELLVNVWHECLDVPQGLDEKMKKSRACAVRLILIILSNPMGSKLKDRVDILEFLIKSLNENQDDKEDILLQTNEAIGLFLKMKYSHNPEELLLSENKILESIREILRSLQEKLPDRLVKCVHALSKAYPILSQFFFEFVTHNHLRVGAPTKARCMEIFLQKITYMTSDEIVRDLEYMKFKYLLKYKAISCEKICLQIIECLVPILDAAQFFPFSNLSSPYSQHEYIEYRQLTYNIFMSVYKKYSEDITEDYHVQMLIKTSKKVLLPGLLDPAEELQQKLTTFWTEETKFGDKCASRMLNIFDVYLPDVEENFLQILAIIILHLIKKSSSYQNKMFEPLTHSCYYKNYKVVASWRMKNLTYKIPLFTSSYASQYSQRYTLSNLTPDDLVSTNHGLMLRATDAPEFEPTIRNETLMPEHSLADFSQNEFQFVTPEAPPRNIFSQRFLTKSRNPYVPLNKLADSRYTRHVTLKTQTTIEKQKTVKLNRSYRIGDFPDIEITHESVINPLLELIKQDQLVCKDLVVSMVRSLLNQIRNNAPKITDTCENFMYNFCKQLNNVLENRQGNGLIISAILEIMFYIEEISFDPTVVGNVSKASGFNCLGALLLERHLMVHPGNSSPPAKKRRRAIGETSMYSCSESDDWIKLAELYESTSEVDIALSIFLNHMPEYVKLQDASAARAITNWNQALDAYKEIYESEFGAIKRYSHQAMIECLGRLSDWNQIFIDIKSTLGEDKTLDDIVENANSVDNGWMSTWFFQAGIYQILTQSGHSEEYNKFVDDVMTLSKIPTKAQLLKKIFPEEIAAISAIDNPIPSRDFLNSALTKVREQWSQLNPLSASLRAQAVIKMRGICNVDMYLKAAVDSSKIKAVLLKYWNNYIPCSQDDLLPWDYHISYRSNFANGLLPNDENIHNNSIIDDATEAIANAIIKLKLRMVEVAYQQKNTAVMKKYLGLVESDMEKYNGVLSDIFTVNNQVTLNVARYRMLRGEMGNIDDKLKFYIGGWKKAEDLLQNNIDINTTITVKHLISDFSSKVIDFETLGIEYSPALINNITKLTSSYESYSNNEFETLYSCCFTNLKACCTDALLNSLPSDKIAECHLKLLKFCHEKMLDDRMYPEIIKEFVRSTLKAINYGSREATHYFPCLLKFEYYEDAETKAIFIKEIEKVPTWRFLMWQTELFLNLPTPLEDIVTPIIRRLIEEYPNAVIYTLRSIIDTQPEISDYPIIHKYKQRLLHQSDVEKFVDAMQYLVRPELFLQYYLQLLLKNLDKGKNKMVDLILKKVYLDEQTPSLQGKFYRHIAHYREEIERIKEMPESDVETHIIKLQKELNQMMERRKDSNELKDYSPWLSIFNGSNIEIPGQYTGERKPIPEYHTKIAKIEWKIQVMKSIRKPIKITFIGNDAKNYNFLVKFGENLRLDEKIERAFGIMNEILQTDIACSQRNLSINTYQIITFSDSFGLIQWIDNTKTLQDFINFTLNDYQKMQCNLIRKEYENWISNASLEQKKQSLQYKEALIKYDAQKVNDKMNQLINKIEWDLLRRTFLMLSPSLESFMSSRKNFLTTYATMCIAQWILGIGDRHLENTLISVESGRSIGIDFASAFGGGIDQVLPELAPFRLTNQIKGLMKPFTEKDGFAAIMIHVLRALRSGKGPLVAYLNVVTQQNLNWTEHVDELSLAVAGENASGMMKTQSQKIKYVMSKLNGDKPSNITLEELKNQHYDSKYYPRYFKIVSGSDYDCDTVRSEMVKEINLTPENQIKCLLDQATDLNILGRTYSGWSPWM</sequence>
<dbReference type="PANTHER" id="PTHR11139">
    <property type="entry name" value="ATAXIA TELANGIECTASIA MUTATED ATM -RELATED"/>
    <property type="match status" value="1"/>
</dbReference>
<feature type="domain" description="PI3K/PI4K catalytic" evidence="7">
    <location>
        <begin position="3442"/>
        <end position="3771"/>
    </location>
</feature>
<dbReference type="GO" id="GO:0005524">
    <property type="term" value="F:ATP binding"/>
    <property type="evidence" value="ECO:0007669"/>
    <property type="project" value="UniProtKB-KW"/>
</dbReference>
<dbReference type="PROSITE" id="PS00916">
    <property type="entry name" value="PI3_4_KINASE_2"/>
    <property type="match status" value="1"/>
</dbReference>
<dbReference type="GO" id="GO:0004674">
    <property type="term" value="F:protein serine/threonine kinase activity"/>
    <property type="evidence" value="ECO:0007669"/>
    <property type="project" value="UniProtKB-EC"/>
</dbReference>
<keyword evidence="10" id="KW-1185">Reference proteome</keyword>
<dbReference type="GO" id="GO:0006303">
    <property type="term" value="P:double-strand break repair via nonhomologous end joining"/>
    <property type="evidence" value="ECO:0007669"/>
    <property type="project" value="InterPro"/>
</dbReference>
<reference evidence="9" key="2">
    <citation type="submission" date="2023-03" db="EMBL/GenBank/DDBJ databases">
        <authorList>
            <person name="Inwood S.N."/>
            <person name="Skelly J.G."/>
            <person name="Guhlin J."/>
            <person name="Harrop T.W.R."/>
            <person name="Goldson S.G."/>
            <person name="Dearden P.K."/>
        </authorList>
    </citation>
    <scope>NUCLEOTIDE SEQUENCE</scope>
    <source>
        <strain evidence="9">Irish</strain>
        <tissue evidence="9">Whole body</tissue>
    </source>
</reference>
<dbReference type="Pfam" id="PF02260">
    <property type="entry name" value="FATC"/>
    <property type="match status" value="1"/>
</dbReference>
<dbReference type="InterPro" id="IPR050517">
    <property type="entry name" value="DDR_Repair_Kinase"/>
</dbReference>
<keyword evidence="3" id="KW-0547">Nucleotide-binding</keyword>
<dbReference type="EMBL" id="JAQQBS010001422">
    <property type="protein sequence ID" value="KAK0164010.1"/>
    <property type="molecule type" value="Genomic_DNA"/>
</dbReference>
<keyword evidence="6" id="KW-0234">DNA repair</keyword>
<proteinExistence type="predicted"/>
<dbReference type="GO" id="GO:0000723">
    <property type="term" value="P:telomere maintenance"/>
    <property type="evidence" value="ECO:0007669"/>
    <property type="project" value="TreeGrafter"/>
</dbReference>
<reference evidence="9" key="1">
    <citation type="journal article" date="2023" name="bioRxiv">
        <title>Scaffold-level genome assemblies of two parasitoid biocontrol wasps reveal the parthenogenesis mechanism and an associated novel virus.</title>
        <authorList>
            <person name="Inwood S."/>
            <person name="Skelly J."/>
            <person name="Guhlin J."/>
            <person name="Harrop T."/>
            <person name="Goldson S."/>
            <person name="Dearden P."/>
        </authorList>
    </citation>
    <scope>NUCLEOTIDE SEQUENCE</scope>
    <source>
        <strain evidence="9">Irish</strain>
        <tissue evidence="9">Whole body</tissue>
    </source>
</reference>